<evidence type="ECO:0000256" key="13">
    <source>
        <dbReference type="HAMAP-Rule" id="MF_00041"/>
    </source>
</evidence>
<keyword evidence="11 13" id="KW-0030">Aminoacyl-tRNA synthetase</keyword>
<sequence>MSLKRISLHNTLTRRVEPVEPLSEGVVTMYTCGPTVYNFAHIGNLRTFLFQDLLKRTFMAAGYEVRHCMNITDVEDKIIRDSQKGLPADASNEARHAAMKALTDRYTEAFLADTAALGIIQPTYVPRATQYIPRMIALVQDLEAKGLAYAREGSVYYRISGLPQYGCLAHLDREGMRLGTSVDADEYERDAVQDFVLWKATRPGEPSWESPWGPGRPGWHIECSAMGIELLGERIDIHSGGIDLVFPHHENEIAQSEGCLGHQWVNTWVHGEFLLVDGEKMSKSLGNFYTLRDLVEKGYSPASFRFAIQSNHYRKVLNFSLEGLKAADNALKRIRIFRRRMEGAGAPGAGTWKEAVDPSARVAEAREAFWKAMADDLNAPEALAAIFTLVTDINAHDDRIALTREERDAVLAFLDETDAIFAGWPHEEDALDARVEALIERRKAAKAARNWAEADQVRDELKAMGIVLEDRKDGSVGWRRA</sequence>
<dbReference type="PRINTS" id="PR00983">
    <property type="entry name" value="TRNASYNTHCYS"/>
</dbReference>
<feature type="binding site" evidence="13">
    <location>
        <position position="283"/>
    </location>
    <ligand>
        <name>ATP</name>
        <dbReference type="ChEBI" id="CHEBI:30616"/>
    </ligand>
</feature>
<feature type="binding site" evidence="13">
    <location>
        <position position="248"/>
    </location>
    <ligand>
        <name>Zn(2+)</name>
        <dbReference type="ChEBI" id="CHEBI:29105"/>
    </ligand>
</feature>
<feature type="binding site" evidence="13">
    <location>
        <position position="252"/>
    </location>
    <ligand>
        <name>Zn(2+)</name>
        <dbReference type="ChEBI" id="CHEBI:29105"/>
    </ligand>
</feature>
<keyword evidence="9 13" id="KW-0067">ATP-binding</keyword>
<proteinExistence type="inferred from homology"/>
<evidence type="ECO:0000256" key="2">
    <source>
        <dbReference type="ARBA" id="ARBA00005594"/>
    </source>
</evidence>
<evidence type="ECO:0000256" key="7">
    <source>
        <dbReference type="ARBA" id="ARBA00022741"/>
    </source>
</evidence>
<dbReference type="SMART" id="SM00840">
    <property type="entry name" value="DALR_2"/>
    <property type="match status" value="1"/>
</dbReference>
<dbReference type="InterPro" id="IPR032678">
    <property type="entry name" value="tRNA-synt_1_cat_dom"/>
</dbReference>
<keyword evidence="8 13" id="KW-0862">Zinc</keyword>
<dbReference type="NCBIfam" id="TIGR00435">
    <property type="entry name" value="cysS"/>
    <property type="match status" value="1"/>
</dbReference>
<evidence type="ECO:0000256" key="1">
    <source>
        <dbReference type="ARBA" id="ARBA00004496"/>
    </source>
</evidence>
<dbReference type="GO" id="GO:0005829">
    <property type="term" value="C:cytosol"/>
    <property type="evidence" value="ECO:0007669"/>
    <property type="project" value="TreeGrafter"/>
</dbReference>
<evidence type="ECO:0000313" key="15">
    <source>
        <dbReference type="EMBL" id="BDU76324.1"/>
    </source>
</evidence>
<dbReference type="InterPro" id="IPR056411">
    <property type="entry name" value="CysS_C"/>
</dbReference>
<evidence type="ECO:0000256" key="11">
    <source>
        <dbReference type="ARBA" id="ARBA00023146"/>
    </source>
</evidence>
<dbReference type="Gene3D" id="1.20.120.1910">
    <property type="entry name" value="Cysteine-tRNA ligase, C-terminal anti-codon recognition domain"/>
    <property type="match status" value="1"/>
</dbReference>
<evidence type="ECO:0000259" key="14">
    <source>
        <dbReference type="SMART" id="SM00840"/>
    </source>
</evidence>
<keyword evidence="7 13" id="KW-0547">Nucleotide-binding</keyword>
<evidence type="ECO:0000256" key="3">
    <source>
        <dbReference type="ARBA" id="ARBA00011245"/>
    </source>
</evidence>
<dbReference type="Proteomes" id="UP001228113">
    <property type="component" value="Chromosome"/>
</dbReference>
<dbReference type="PANTHER" id="PTHR10890">
    <property type="entry name" value="CYSTEINYL-TRNA SYNTHETASE"/>
    <property type="match status" value="1"/>
</dbReference>
<dbReference type="GO" id="GO:0008270">
    <property type="term" value="F:zinc ion binding"/>
    <property type="evidence" value="ECO:0007669"/>
    <property type="project" value="UniProtKB-UniRule"/>
</dbReference>
<dbReference type="RefSeq" id="WP_243347208.1">
    <property type="nucleotide sequence ID" value="NZ_AP027081.1"/>
</dbReference>
<feature type="short sequence motif" description="'KMSKS' region" evidence="13">
    <location>
        <begin position="280"/>
        <end position="284"/>
    </location>
</feature>
<keyword evidence="16" id="KW-1185">Reference proteome</keyword>
<gene>
    <name evidence="13 15" type="primary">cysS</name>
    <name evidence="15" type="ORF">METESE_12820</name>
</gene>
<organism evidence="15 16">
    <name type="scientific">Mesoterricola sediminis</name>
    <dbReference type="NCBI Taxonomy" id="2927980"/>
    <lineage>
        <taxon>Bacteria</taxon>
        <taxon>Pseudomonadati</taxon>
        <taxon>Acidobacteriota</taxon>
        <taxon>Holophagae</taxon>
        <taxon>Holophagales</taxon>
        <taxon>Holophagaceae</taxon>
        <taxon>Mesoterricola</taxon>
    </lineage>
</organism>
<keyword evidence="4 13" id="KW-0963">Cytoplasm</keyword>
<keyword evidence="6 13" id="KW-0479">Metal-binding</keyword>
<feature type="short sequence motif" description="'HIGH' region" evidence="13">
    <location>
        <begin position="34"/>
        <end position="44"/>
    </location>
</feature>
<keyword evidence="5 13" id="KW-0436">Ligase</keyword>
<dbReference type="Pfam" id="PF23493">
    <property type="entry name" value="CysS_C"/>
    <property type="match status" value="1"/>
</dbReference>
<dbReference type="EMBL" id="AP027081">
    <property type="protein sequence ID" value="BDU76324.1"/>
    <property type="molecule type" value="Genomic_DNA"/>
</dbReference>
<evidence type="ECO:0000313" key="16">
    <source>
        <dbReference type="Proteomes" id="UP001228113"/>
    </source>
</evidence>
<feature type="binding site" evidence="13">
    <location>
        <position position="223"/>
    </location>
    <ligand>
        <name>Zn(2+)</name>
        <dbReference type="ChEBI" id="CHEBI:29105"/>
    </ligand>
</feature>
<feature type="binding site" evidence="13">
    <location>
        <position position="32"/>
    </location>
    <ligand>
        <name>Zn(2+)</name>
        <dbReference type="ChEBI" id="CHEBI:29105"/>
    </ligand>
</feature>
<evidence type="ECO:0000256" key="6">
    <source>
        <dbReference type="ARBA" id="ARBA00022723"/>
    </source>
</evidence>
<evidence type="ECO:0000256" key="5">
    <source>
        <dbReference type="ARBA" id="ARBA00022598"/>
    </source>
</evidence>
<name>A0AA48KBP0_9BACT</name>
<dbReference type="GO" id="GO:0006423">
    <property type="term" value="P:cysteinyl-tRNA aminoacylation"/>
    <property type="evidence" value="ECO:0007669"/>
    <property type="project" value="UniProtKB-UniRule"/>
</dbReference>
<dbReference type="GO" id="GO:0004817">
    <property type="term" value="F:cysteine-tRNA ligase activity"/>
    <property type="evidence" value="ECO:0007669"/>
    <property type="project" value="UniProtKB-UniRule"/>
</dbReference>
<evidence type="ECO:0000256" key="12">
    <source>
        <dbReference type="ARBA" id="ARBA00047398"/>
    </source>
</evidence>
<dbReference type="CDD" id="cd00672">
    <property type="entry name" value="CysRS_core"/>
    <property type="match status" value="1"/>
</dbReference>
<comment type="similarity">
    <text evidence="2 13">Belongs to the class-I aminoacyl-tRNA synthetase family.</text>
</comment>
<evidence type="ECO:0000256" key="9">
    <source>
        <dbReference type="ARBA" id="ARBA00022840"/>
    </source>
</evidence>
<dbReference type="Pfam" id="PF01406">
    <property type="entry name" value="tRNA-synt_1e"/>
    <property type="match status" value="1"/>
</dbReference>
<dbReference type="EC" id="6.1.1.16" evidence="13"/>
<dbReference type="Gene3D" id="3.40.50.620">
    <property type="entry name" value="HUPs"/>
    <property type="match status" value="1"/>
</dbReference>
<keyword evidence="10 13" id="KW-0648">Protein biosynthesis</keyword>
<dbReference type="InterPro" id="IPR009080">
    <property type="entry name" value="tRNAsynth_Ia_anticodon-bd"/>
</dbReference>
<dbReference type="SUPFAM" id="SSF47323">
    <property type="entry name" value="Anticodon-binding domain of a subclass of class I aminoacyl-tRNA synthetases"/>
    <property type="match status" value="1"/>
</dbReference>
<accession>A0AA48KBP0</accession>
<dbReference type="PANTHER" id="PTHR10890:SF3">
    <property type="entry name" value="CYSTEINE--TRNA LIGASE, CYTOPLASMIC"/>
    <property type="match status" value="1"/>
</dbReference>
<dbReference type="InterPro" id="IPR014729">
    <property type="entry name" value="Rossmann-like_a/b/a_fold"/>
</dbReference>
<dbReference type="InterPro" id="IPR015803">
    <property type="entry name" value="Cys-tRNA-ligase"/>
</dbReference>
<protein>
    <recommendedName>
        <fullName evidence="13">Cysteine--tRNA ligase</fullName>
        <ecNumber evidence="13">6.1.1.16</ecNumber>
    </recommendedName>
    <alternativeName>
        <fullName evidence="13">Cysteinyl-tRNA synthetase</fullName>
        <shortName evidence="13">CysRS</shortName>
    </alternativeName>
</protein>
<dbReference type="SUPFAM" id="SSF52374">
    <property type="entry name" value="Nucleotidylyl transferase"/>
    <property type="match status" value="1"/>
</dbReference>
<dbReference type="KEGG" id="msea:METESE_12820"/>
<dbReference type="AlphaFoldDB" id="A0AA48KBP0"/>
<evidence type="ECO:0000256" key="10">
    <source>
        <dbReference type="ARBA" id="ARBA00022917"/>
    </source>
</evidence>
<dbReference type="InterPro" id="IPR024909">
    <property type="entry name" value="Cys-tRNA/MSH_ligase"/>
</dbReference>
<comment type="subunit">
    <text evidence="3 13">Monomer.</text>
</comment>
<dbReference type="HAMAP" id="MF_00041">
    <property type="entry name" value="Cys_tRNA_synth"/>
    <property type="match status" value="1"/>
</dbReference>
<dbReference type="InterPro" id="IPR015273">
    <property type="entry name" value="Cys-tRNA-synt_Ia_DALR"/>
</dbReference>
<reference evidence="15" key="1">
    <citation type="journal article" date="2023" name="Int. J. Syst. Evol. Microbiol.">
        <title>Mesoterricola silvestris gen. nov., sp. nov., Mesoterricola sediminis sp. nov., Geothrix oryzae sp. nov., Geothrix edaphica sp. nov., Geothrix rubra sp. nov., and Geothrix limicola sp. nov., six novel members of Acidobacteriota isolated from soils.</title>
        <authorList>
            <person name="Itoh H."/>
            <person name="Sugisawa Y."/>
            <person name="Mise K."/>
            <person name="Xu Z."/>
            <person name="Kuniyasu M."/>
            <person name="Ushijima N."/>
            <person name="Kawano K."/>
            <person name="Kobayashi E."/>
            <person name="Shiratori Y."/>
            <person name="Masuda Y."/>
            <person name="Senoo K."/>
        </authorList>
    </citation>
    <scope>NUCLEOTIDE SEQUENCE</scope>
    <source>
        <strain evidence="15">W786</strain>
    </source>
</reference>
<feature type="domain" description="Cysteinyl-tRNA synthetase class Ia DALR" evidence="14">
    <location>
        <begin position="368"/>
        <end position="429"/>
    </location>
</feature>
<evidence type="ECO:0000256" key="8">
    <source>
        <dbReference type="ARBA" id="ARBA00022833"/>
    </source>
</evidence>
<evidence type="ECO:0000256" key="4">
    <source>
        <dbReference type="ARBA" id="ARBA00022490"/>
    </source>
</evidence>
<dbReference type="FunFam" id="3.40.50.620:FF:000130">
    <property type="entry name" value="Cysteine--tRNA ligase"/>
    <property type="match status" value="1"/>
</dbReference>
<dbReference type="Pfam" id="PF09190">
    <property type="entry name" value="DALR_2"/>
    <property type="match status" value="1"/>
</dbReference>
<comment type="cofactor">
    <cofactor evidence="13">
        <name>Zn(2+)</name>
        <dbReference type="ChEBI" id="CHEBI:29105"/>
    </cofactor>
    <text evidence="13">Binds 1 zinc ion per subunit.</text>
</comment>
<comment type="subcellular location">
    <subcellularLocation>
        <location evidence="1 13">Cytoplasm</location>
    </subcellularLocation>
</comment>
<dbReference type="GO" id="GO:0005524">
    <property type="term" value="F:ATP binding"/>
    <property type="evidence" value="ECO:0007669"/>
    <property type="project" value="UniProtKB-UniRule"/>
</dbReference>
<comment type="catalytic activity">
    <reaction evidence="12 13">
        <text>tRNA(Cys) + L-cysteine + ATP = L-cysteinyl-tRNA(Cys) + AMP + diphosphate</text>
        <dbReference type="Rhea" id="RHEA:17773"/>
        <dbReference type="Rhea" id="RHEA-COMP:9661"/>
        <dbReference type="Rhea" id="RHEA-COMP:9679"/>
        <dbReference type="ChEBI" id="CHEBI:30616"/>
        <dbReference type="ChEBI" id="CHEBI:33019"/>
        <dbReference type="ChEBI" id="CHEBI:35235"/>
        <dbReference type="ChEBI" id="CHEBI:78442"/>
        <dbReference type="ChEBI" id="CHEBI:78517"/>
        <dbReference type="ChEBI" id="CHEBI:456215"/>
        <dbReference type="EC" id="6.1.1.16"/>
    </reaction>
</comment>